<dbReference type="SUPFAM" id="SSF52047">
    <property type="entry name" value="RNI-like"/>
    <property type="match status" value="2"/>
</dbReference>
<proteinExistence type="inferred from homology"/>
<dbReference type="Proteomes" id="UP001152523">
    <property type="component" value="Unassembled WGS sequence"/>
</dbReference>
<evidence type="ECO:0000256" key="7">
    <source>
        <dbReference type="ARBA" id="ARBA00022737"/>
    </source>
</evidence>
<keyword evidence="4" id="KW-0433">Leucine-rich repeat</keyword>
<dbReference type="FunFam" id="3.80.10.10:FF:000356">
    <property type="entry name" value="LRR receptor-like serine/threonine-protein kinase"/>
    <property type="match status" value="1"/>
</dbReference>
<evidence type="ECO:0000313" key="13">
    <source>
        <dbReference type="EMBL" id="CAH9052188.1"/>
    </source>
</evidence>
<dbReference type="Gene3D" id="3.80.10.10">
    <property type="entry name" value="Ribonuclease Inhibitor"/>
    <property type="match status" value="5"/>
</dbReference>
<keyword evidence="14" id="KW-1185">Reference proteome</keyword>
<reference evidence="13" key="1">
    <citation type="submission" date="2022-07" db="EMBL/GenBank/DDBJ databases">
        <authorList>
            <person name="Macas J."/>
            <person name="Novak P."/>
            <person name="Neumann P."/>
        </authorList>
    </citation>
    <scope>NUCLEOTIDE SEQUENCE</scope>
</reference>
<dbReference type="PRINTS" id="PR00019">
    <property type="entry name" value="LEURICHRPT"/>
</dbReference>
<dbReference type="FunFam" id="3.80.10.10:FF:001347">
    <property type="entry name" value="LRR receptor-like serine/threonine-protein kinase GSO2"/>
    <property type="match status" value="1"/>
</dbReference>
<dbReference type="GO" id="GO:0005886">
    <property type="term" value="C:plasma membrane"/>
    <property type="evidence" value="ECO:0007669"/>
    <property type="project" value="UniProtKB-SubCell"/>
</dbReference>
<dbReference type="GO" id="GO:0051707">
    <property type="term" value="P:response to other organism"/>
    <property type="evidence" value="ECO:0007669"/>
    <property type="project" value="UniProtKB-ARBA"/>
</dbReference>
<evidence type="ECO:0000256" key="8">
    <source>
        <dbReference type="ARBA" id="ARBA00022989"/>
    </source>
</evidence>
<gene>
    <name evidence="13" type="ORF">CEPIT_LOCUS343</name>
</gene>
<evidence type="ECO:0000256" key="4">
    <source>
        <dbReference type="ARBA" id="ARBA00022614"/>
    </source>
</evidence>
<evidence type="ECO:0000256" key="1">
    <source>
        <dbReference type="ARBA" id="ARBA00004251"/>
    </source>
</evidence>
<organism evidence="13 14">
    <name type="scientific">Cuscuta epithymum</name>
    <dbReference type="NCBI Taxonomy" id="186058"/>
    <lineage>
        <taxon>Eukaryota</taxon>
        <taxon>Viridiplantae</taxon>
        <taxon>Streptophyta</taxon>
        <taxon>Embryophyta</taxon>
        <taxon>Tracheophyta</taxon>
        <taxon>Spermatophyta</taxon>
        <taxon>Magnoliopsida</taxon>
        <taxon>eudicotyledons</taxon>
        <taxon>Gunneridae</taxon>
        <taxon>Pentapetalae</taxon>
        <taxon>asterids</taxon>
        <taxon>lamiids</taxon>
        <taxon>Solanales</taxon>
        <taxon>Convolvulaceae</taxon>
        <taxon>Cuscuteae</taxon>
        <taxon>Cuscuta</taxon>
        <taxon>Cuscuta subgen. Cuscuta</taxon>
    </lineage>
</organism>
<dbReference type="PANTHER" id="PTHR48063">
    <property type="entry name" value="LRR RECEPTOR-LIKE KINASE"/>
    <property type="match status" value="1"/>
</dbReference>
<keyword evidence="8" id="KW-1133">Transmembrane helix</keyword>
<evidence type="ECO:0000256" key="6">
    <source>
        <dbReference type="ARBA" id="ARBA00022729"/>
    </source>
</evidence>
<keyword evidence="11" id="KW-0325">Glycoprotein</keyword>
<comment type="subcellular location">
    <subcellularLocation>
        <location evidence="1">Cell membrane</location>
        <topology evidence="1">Single-pass type I membrane protein</topology>
    </subcellularLocation>
</comment>
<dbReference type="InterPro" id="IPR032675">
    <property type="entry name" value="LRR_dom_sf"/>
</dbReference>
<keyword evidence="9" id="KW-0472">Membrane</keyword>
<dbReference type="InterPro" id="IPR001611">
    <property type="entry name" value="Leu-rich_rpt"/>
</dbReference>
<keyword evidence="3" id="KW-1003">Cell membrane</keyword>
<sequence length="794" mass="86772">MGGRLVLLGSSTEAAAIALGMSCLLVVAMSGAAASKCFDAEREVLLKFKNSVLDEEGNLSSWGNSSDEDCCRDWYGVGCDDATGHVIDIDLSNMYLSAKDGGKYGTSLPFFELRYLKYLDLNDNRHLLANQSISSLIGNNYNGSSMVSLEQLGLRGTGIVGSIPENFGNIMPALTDLDLCDNGLQGFIPESLANGMPALTFLSLCANNLEGNIPENFGNGMPALTFLDLGFNELHGSIPENFGKNLRALTHLDLGENQLEGHIPEAIGNMSVLEYLDLRGNRLEGEIPKSLWNICSLRSLALNSNRLNGSLFITTICPYHPLGGLSLHGNPFTGLFPNITTFPSLGSLFFSNTLIDGVISEHHFANLSNLSYLDLSSNTFTFNVSSTWLPLNLEQIHLSSCRLGPEFPTWLRTQTNCKVLDISNNAISDSIPTWFWNTFTHFMNINVSNNRIKGIIGIGAQASLLGGRIDMHSNQLEGVIPPTFFNVGALHLSGNKFTDLNYLCDLKVFSPLRLLDISFNNLSGTLPNCWSRFPRLQVLNLGKNHNLSGTLPTSIGSLTSLEALHLDHNKFTGALPSSMKNCSRLISLHLGHNNLFGPIPDWVGESITQLSILVLRSNNFNASVPTTRCRLQSLQLLDLSLNHLSGTIPKCLSNLTQMMNVTKGIPTISYELSFTLTIFNQTWYKDTIEDDKIEITWKGAVFEFGSRLRDVKSIDLSSNMLSGEIPTEITLLVALVSLNLSHNNLRGQIPPRIGNLSQLEFLDLSSNHLSGSIPQSLALIHGIGVLNLSDNYLS</sequence>
<keyword evidence="6" id="KW-0732">Signal</keyword>
<evidence type="ECO:0000256" key="3">
    <source>
        <dbReference type="ARBA" id="ARBA00022475"/>
    </source>
</evidence>
<feature type="domain" description="Leucine-rich repeat-containing N-terminal plant-type" evidence="12">
    <location>
        <begin position="40"/>
        <end position="80"/>
    </location>
</feature>
<evidence type="ECO:0000256" key="9">
    <source>
        <dbReference type="ARBA" id="ARBA00023136"/>
    </source>
</evidence>
<dbReference type="FunFam" id="3.80.10.10:FF:000041">
    <property type="entry name" value="LRR receptor-like serine/threonine-protein kinase ERECTA"/>
    <property type="match status" value="1"/>
</dbReference>
<dbReference type="FunFam" id="3.80.10.10:FF:000299">
    <property type="entry name" value="Piriformospora indica-insensitive protein 2"/>
    <property type="match status" value="1"/>
</dbReference>
<dbReference type="Pfam" id="PF00560">
    <property type="entry name" value="LRR_1"/>
    <property type="match status" value="7"/>
</dbReference>
<name>A0AAV0BXP9_9ASTE</name>
<evidence type="ECO:0000313" key="14">
    <source>
        <dbReference type="Proteomes" id="UP001152523"/>
    </source>
</evidence>
<comment type="caution">
    <text evidence="13">The sequence shown here is derived from an EMBL/GenBank/DDBJ whole genome shotgun (WGS) entry which is preliminary data.</text>
</comment>
<accession>A0AAV0BXP9</accession>
<dbReference type="SMART" id="SM00369">
    <property type="entry name" value="LRR_TYP"/>
    <property type="match status" value="9"/>
</dbReference>
<keyword evidence="10" id="KW-0675">Receptor</keyword>
<keyword evidence="5" id="KW-0812">Transmembrane</keyword>
<dbReference type="GO" id="GO:0006952">
    <property type="term" value="P:defense response"/>
    <property type="evidence" value="ECO:0007669"/>
    <property type="project" value="UniProtKB-ARBA"/>
</dbReference>
<dbReference type="PROSITE" id="PS51450">
    <property type="entry name" value="LRR"/>
    <property type="match status" value="1"/>
</dbReference>
<dbReference type="Pfam" id="PF08263">
    <property type="entry name" value="LRRNT_2"/>
    <property type="match status" value="1"/>
</dbReference>
<comment type="similarity">
    <text evidence="2">Belongs to the RLP family.</text>
</comment>
<dbReference type="AlphaFoldDB" id="A0AAV0BXP9"/>
<dbReference type="EMBL" id="CAMAPF010000004">
    <property type="protein sequence ID" value="CAH9052188.1"/>
    <property type="molecule type" value="Genomic_DNA"/>
</dbReference>
<evidence type="ECO:0000259" key="12">
    <source>
        <dbReference type="Pfam" id="PF08263"/>
    </source>
</evidence>
<dbReference type="Pfam" id="PF13855">
    <property type="entry name" value="LRR_8"/>
    <property type="match status" value="2"/>
</dbReference>
<dbReference type="InterPro" id="IPR046956">
    <property type="entry name" value="RLP23-like"/>
</dbReference>
<evidence type="ECO:0000256" key="11">
    <source>
        <dbReference type="ARBA" id="ARBA00023180"/>
    </source>
</evidence>
<protein>
    <recommendedName>
        <fullName evidence="12">Leucine-rich repeat-containing N-terminal plant-type domain-containing protein</fullName>
    </recommendedName>
</protein>
<dbReference type="InterPro" id="IPR003591">
    <property type="entry name" value="Leu-rich_rpt_typical-subtyp"/>
</dbReference>
<evidence type="ECO:0000256" key="10">
    <source>
        <dbReference type="ARBA" id="ARBA00023170"/>
    </source>
</evidence>
<evidence type="ECO:0000256" key="5">
    <source>
        <dbReference type="ARBA" id="ARBA00022692"/>
    </source>
</evidence>
<evidence type="ECO:0000256" key="2">
    <source>
        <dbReference type="ARBA" id="ARBA00009592"/>
    </source>
</evidence>
<keyword evidence="7" id="KW-0677">Repeat</keyword>
<dbReference type="InterPro" id="IPR013210">
    <property type="entry name" value="LRR_N_plant-typ"/>
</dbReference>
<dbReference type="PANTHER" id="PTHR48063:SF101">
    <property type="entry name" value="LRR RECEPTOR-LIKE SERINE_THREONINE-PROTEIN KINASE FLS2"/>
    <property type="match status" value="1"/>
</dbReference>